<dbReference type="PROSITE" id="PS50102">
    <property type="entry name" value="RRM"/>
    <property type="match status" value="1"/>
</dbReference>
<keyword evidence="1" id="KW-0694">RNA-binding</keyword>
<dbReference type="SUPFAM" id="SSF54928">
    <property type="entry name" value="RNA-binding domain, RBD"/>
    <property type="match status" value="1"/>
</dbReference>
<dbReference type="InterPro" id="IPR034464">
    <property type="entry name" value="PAR10_RRM1_2"/>
</dbReference>
<dbReference type="Pfam" id="PF23085">
    <property type="entry name" value="RRM_PARP14_3"/>
    <property type="match status" value="1"/>
</dbReference>
<reference evidence="3" key="2">
    <citation type="submission" date="2025-09" db="UniProtKB">
        <authorList>
            <consortium name="Ensembl"/>
        </authorList>
    </citation>
    <scope>IDENTIFICATION</scope>
</reference>
<dbReference type="Proteomes" id="UP000261660">
    <property type="component" value="Unplaced"/>
</dbReference>
<name>A0A3Q3ED15_9LABR</name>
<keyword evidence="4" id="KW-1185">Reference proteome</keyword>
<dbReference type="Gene3D" id="3.30.70.330">
    <property type="match status" value="1"/>
</dbReference>
<dbReference type="CDD" id="cd12547">
    <property type="entry name" value="RRM1_2_PAR10"/>
    <property type="match status" value="1"/>
</dbReference>
<protein>
    <recommendedName>
        <fullName evidence="2">RRM domain-containing protein</fullName>
    </recommendedName>
</protein>
<evidence type="ECO:0000259" key="2">
    <source>
        <dbReference type="PROSITE" id="PS50102"/>
    </source>
</evidence>
<evidence type="ECO:0000313" key="4">
    <source>
        <dbReference type="Proteomes" id="UP000261660"/>
    </source>
</evidence>
<dbReference type="InterPro" id="IPR012677">
    <property type="entry name" value="Nucleotide-bd_a/b_plait_sf"/>
</dbReference>
<accession>A0A3Q3ED15</accession>
<dbReference type="STRING" id="56723.ENSLBEP00000005013"/>
<proteinExistence type="predicted"/>
<dbReference type="GO" id="GO:0003723">
    <property type="term" value="F:RNA binding"/>
    <property type="evidence" value="ECO:0007669"/>
    <property type="project" value="UniProtKB-UniRule"/>
</dbReference>
<evidence type="ECO:0000256" key="1">
    <source>
        <dbReference type="PROSITE-ProRule" id="PRU00176"/>
    </source>
</evidence>
<feature type="domain" description="RRM" evidence="2">
    <location>
        <begin position="18"/>
        <end position="92"/>
    </location>
</feature>
<dbReference type="AlphaFoldDB" id="A0A3Q3ED15"/>
<dbReference type="InParanoid" id="A0A3Q3ED15"/>
<dbReference type="Ensembl" id="ENSLBET00000005283.1">
    <property type="protein sequence ID" value="ENSLBEP00000005013.1"/>
    <property type="gene ID" value="ENSLBEG00000003860.1"/>
</dbReference>
<dbReference type="InterPro" id="IPR000504">
    <property type="entry name" value="RRM_dom"/>
</dbReference>
<dbReference type="GeneTree" id="ENSGT00940000162035"/>
<sequence>MSTNVFLVRMPVENLEERTLEVLDLPEEVDEELLFLYFENKRRSGGGPLVSVEKKAGRALLVFEEAEAAARVLDNGHHVLHNAELCVRKPATKDPCRLLLRGINPKTSVEMIELFVENMMNLDDYSLHPSPGRDLILIHLSQPFSKDFQSVSAKISKRTLDGAKLTLEQVEQTDSTNGLHPGYCPSQIIKVSFVEYYFRKNVSFSLSLTNNMLSCISSLSC</sequence>
<evidence type="ECO:0000313" key="3">
    <source>
        <dbReference type="Ensembl" id="ENSLBEP00000005013.1"/>
    </source>
</evidence>
<reference evidence="3" key="1">
    <citation type="submission" date="2025-08" db="UniProtKB">
        <authorList>
            <consortium name="Ensembl"/>
        </authorList>
    </citation>
    <scope>IDENTIFICATION</scope>
</reference>
<dbReference type="InterPro" id="IPR035979">
    <property type="entry name" value="RBD_domain_sf"/>
</dbReference>
<organism evidence="3 4">
    <name type="scientific">Labrus bergylta</name>
    <name type="common">ballan wrasse</name>
    <dbReference type="NCBI Taxonomy" id="56723"/>
    <lineage>
        <taxon>Eukaryota</taxon>
        <taxon>Metazoa</taxon>
        <taxon>Chordata</taxon>
        <taxon>Craniata</taxon>
        <taxon>Vertebrata</taxon>
        <taxon>Euteleostomi</taxon>
        <taxon>Actinopterygii</taxon>
        <taxon>Neopterygii</taxon>
        <taxon>Teleostei</taxon>
        <taxon>Neoteleostei</taxon>
        <taxon>Acanthomorphata</taxon>
        <taxon>Eupercaria</taxon>
        <taxon>Labriformes</taxon>
        <taxon>Labridae</taxon>
        <taxon>Labrus</taxon>
    </lineage>
</organism>